<dbReference type="CDD" id="cd01949">
    <property type="entry name" value="GGDEF"/>
    <property type="match status" value="1"/>
</dbReference>
<dbReference type="GO" id="GO:0043709">
    <property type="term" value="P:cell adhesion involved in single-species biofilm formation"/>
    <property type="evidence" value="ECO:0007669"/>
    <property type="project" value="TreeGrafter"/>
</dbReference>
<dbReference type="RefSeq" id="WP_099556440.1">
    <property type="nucleotide sequence ID" value="NZ_LT960614.1"/>
</dbReference>
<dbReference type="FunFam" id="3.40.50.2300:FF:000574">
    <property type="entry name" value="Response regulator PleD"/>
    <property type="match status" value="1"/>
</dbReference>
<reference evidence="7" key="1">
    <citation type="submission" date="2017-09" db="EMBL/GenBank/DDBJ databases">
        <title>Genome sequence of Nannocystis excedens DSM 71.</title>
        <authorList>
            <person name="Blom J."/>
        </authorList>
    </citation>
    <scope>NUCLEOTIDE SEQUENCE [LARGE SCALE GENOMIC DNA]</scope>
    <source>
        <strain evidence="7">type strain: E19</strain>
    </source>
</reference>
<dbReference type="KEGG" id="hdi:HDIA_2469"/>
<dbReference type="CDD" id="cd17539">
    <property type="entry name" value="psREC-like_D2_PleD"/>
    <property type="match status" value="1"/>
</dbReference>
<dbReference type="Pfam" id="PF00990">
    <property type="entry name" value="GGDEF"/>
    <property type="match status" value="1"/>
</dbReference>
<comment type="catalytic activity">
    <reaction evidence="2">
        <text>2 GTP = 3',3'-c-di-GMP + 2 diphosphate</text>
        <dbReference type="Rhea" id="RHEA:24898"/>
        <dbReference type="ChEBI" id="CHEBI:33019"/>
        <dbReference type="ChEBI" id="CHEBI:37565"/>
        <dbReference type="ChEBI" id="CHEBI:58805"/>
        <dbReference type="EC" id="2.7.7.65"/>
    </reaction>
</comment>
<evidence type="ECO:0000313" key="6">
    <source>
        <dbReference type="EMBL" id="SON56010.1"/>
    </source>
</evidence>
<dbReference type="PROSITE" id="PS50110">
    <property type="entry name" value="RESPONSE_REGULATORY"/>
    <property type="match status" value="2"/>
</dbReference>
<feature type="domain" description="Response regulatory" evidence="4">
    <location>
        <begin position="4"/>
        <end position="120"/>
    </location>
</feature>
<dbReference type="PANTHER" id="PTHR45138:SF9">
    <property type="entry name" value="DIGUANYLATE CYCLASE DGCM-RELATED"/>
    <property type="match status" value="1"/>
</dbReference>
<dbReference type="GO" id="GO:0052621">
    <property type="term" value="F:diguanylate cyclase activity"/>
    <property type="evidence" value="ECO:0007669"/>
    <property type="project" value="UniProtKB-EC"/>
</dbReference>
<proteinExistence type="predicted"/>
<dbReference type="GO" id="GO:0000160">
    <property type="term" value="P:phosphorelay signal transduction system"/>
    <property type="evidence" value="ECO:0007669"/>
    <property type="project" value="InterPro"/>
</dbReference>
<dbReference type="SUPFAM" id="SSF52172">
    <property type="entry name" value="CheY-like"/>
    <property type="match status" value="2"/>
</dbReference>
<evidence type="ECO:0000256" key="1">
    <source>
        <dbReference type="ARBA" id="ARBA00012528"/>
    </source>
</evidence>
<feature type="domain" description="GGDEF" evidence="5">
    <location>
        <begin position="323"/>
        <end position="458"/>
    </location>
</feature>
<dbReference type="SUPFAM" id="SSF55073">
    <property type="entry name" value="Nucleotide cyclase"/>
    <property type="match status" value="1"/>
</dbReference>
<evidence type="ECO:0000259" key="5">
    <source>
        <dbReference type="PROSITE" id="PS50887"/>
    </source>
</evidence>
<dbReference type="NCBIfam" id="TIGR00254">
    <property type="entry name" value="GGDEF"/>
    <property type="match status" value="1"/>
</dbReference>
<dbReference type="EMBL" id="LT960614">
    <property type="protein sequence ID" value="SON56010.1"/>
    <property type="molecule type" value="Genomic_DNA"/>
</dbReference>
<gene>
    <name evidence="6" type="primary">pleD_2</name>
    <name evidence="6" type="ORF">HDIA_2469</name>
</gene>
<protein>
    <recommendedName>
        <fullName evidence="1">diguanylate cyclase</fullName>
        <ecNumber evidence="1">2.7.7.65</ecNumber>
    </recommendedName>
</protein>
<dbReference type="NCBIfam" id="NF007135">
    <property type="entry name" value="PRK09581.1"/>
    <property type="match status" value="1"/>
</dbReference>
<dbReference type="AlphaFoldDB" id="A0A2C9D743"/>
<dbReference type="InterPro" id="IPR050469">
    <property type="entry name" value="Diguanylate_Cyclase"/>
</dbReference>
<dbReference type="InterPro" id="IPR029787">
    <property type="entry name" value="Nucleotide_cyclase"/>
</dbReference>
<dbReference type="FunFam" id="3.30.70.270:FF:000001">
    <property type="entry name" value="Diguanylate cyclase domain protein"/>
    <property type="match status" value="1"/>
</dbReference>
<evidence type="ECO:0000256" key="3">
    <source>
        <dbReference type="PROSITE-ProRule" id="PRU00169"/>
    </source>
</evidence>
<dbReference type="EC" id="2.7.7.65" evidence="1"/>
<evidence type="ECO:0000313" key="7">
    <source>
        <dbReference type="Proteomes" id="UP000223606"/>
    </source>
</evidence>
<dbReference type="InterPro" id="IPR011006">
    <property type="entry name" value="CheY-like_superfamily"/>
</dbReference>
<dbReference type="OrthoDB" id="9812260at2"/>
<dbReference type="Proteomes" id="UP000223606">
    <property type="component" value="Chromosome 1"/>
</dbReference>
<dbReference type="Pfam" id="PF00072">
    <property type="entry name" value="Response_reg"/>
    <property type="match status" value="2"/>
</dbReference>
<feature type="modified residue" description="4-aspartylphosphate" evidence="3">
    <location>
        <position position="53"/>
    </location>
</feature>
<dbReference type="InterPro" id="IPR001789">
    <property type="entry name" value="Sig_transdc_resp-reg_receiver"/>
</dbReference>
<keyword evidence="3" id="KW-0597">Phosphoprotein</keyword>
<dbReference type="GO" id="GO:1902201">
    <property type="term" value="P:negative regulation of bacterial-type flagellum-dependent cell motility"/>
    <property type="evidence" value="ECO:0007669"/>
    <property type="project" value="TreeGrafter"/>
</dbReference>
<sequence length="458" mass="51189">MSARILVVDDIAANIKLLEARLLAEYFDVVTAASGQEVLTFFETNTCDLILLDVMMPGMDGFELCRRLKANPRTVHIPVILITALDQTRDRVQGLQAGADDFLTKPVGDLQLITRVKSLVRLKMLTDEIHARATDSDNSSLAEAMFFADPARTGKGRILLIDNRPSSHERLIGGLRREHDVELEIDPTQGLIRAAEGDFELVIVNADLADHDALRICSQLRSLERTRHLPILLVCTQDDQPRMLRALELGVNDYLVRPVEANELLARCRTQIRRKRFTDRLRDTVQHTMELALTDSLTGLHNRRYFDMHIGQLVEQANTRGGHELALLVLDIDHFKSVNDTYGHSAGDEVLKEFAARIERNLRGMDMACRMGGEEFVIVMPDTDQHFGLAIAERLRDLIARSPFPIGGGRDPIKVTVSIGLAVAAPPDDTPEKMLRRADMALYAAKRDGRNRVVADAA</sequence>
<dbReference type="Gene3D" id="3.30.70.270">
    <property type="match status" value="1"/>
</dbReference>
<organism evidence="6 7">
    <name type="scientific">Hartmannibacter diazotrophicus</name>
    <dbReference type="NCBI Taxonomy" id="1482074"/>
    <lineage>
        <taxon>Bacteria</taxon>
        <taxon>Pseudomonadati</taxon>
        <taxon>Pseudomonadota</taxon>
        <taxon>Alphaproteobacteria</taxon>
        <taxon>Hyphomicrobiales</taxon>
        <taxon>Pleomorphomonadaceae</taxon>
        <taxon>Hartmannibacter</taxon>
    </lineage>
</organism>
<name>A0A2C9D743_9HYPH</name>
<dbReference type="GO" id="GO:0005886">
    <property type="term" value="C:plasma membrane"/>
    <property type="evidence" value="ECO:0007669"/>
    <property type="project" value="TreeGrafter"/>
</dbReference>
<dbReference type="SMART" id="SM00267">
    <property type="entry name" value="GGDEF"/>
    <property type="match status" value="1"/>
</dbReference>
<dbReference type="PANTHER" id="PTHR45138">
    <property type="entry name" value="REGULATORY COMPONENTS OF SENSORY TRANSDUCTION SYSTEM"/>
    <property type="match status" value="1"/>
</dbReference>
<evidence type="ECO:0000256" key="2">
    <source>
        <dbReference type="ARBA" id="ARBA00034247"/>
    </source>
</evidence>
<dbReference type="InterPro" id="IPR000160">
    <property type="entry name" value="GGDEF_dom"/>
</dbReference>
<dbReference type="PROSITE" id="PS50887">
    <property type="entry name" value="GGDEF"/>
    <property type="match status" value="1"/>
</dbReference>
<dbReference type="InterPro" id="IPR043128">
    <property type="entry name" value="Rev_trsase/Diguanyl_cyclase"/>
</dbReference>
<dbReference type="Gene3D" id="3.40.50.2300">
    <property type="match status" value="1"/>
</dbReference>
<accession>A0A2C9D743</accession>
<dbReference type="CDD" id="cd17538">
    <property type="entry name" value="REC_D1_PleD-like"/>
    <property type="match status" value="1"/>
</dbReference>
<evidence type="ECO:0000259" key="4">
    <source>
        <dbReference type="PROSITE" id="PS50110"/>
    </source>
</evidence>
<keyword evidence="7" id="KW-1185">Reference proteome</keyword>
<dbReference type="SMART" id="SM00448">
    <property type="entry name" value="REC"/>
    <property type="match status" value="2"/>
</dbReference>
<feature type="domain" description="Response regulatory" evidence="4">
    <location>
        <begin position="157"/>
        <end position="272"/>
    </location>
</feature>
<comment type="caution">
    <text evidence="3">Lacks conserved residue(s) required for the propagation of feature annotation.</text>
</comment>